<evidence type="ECO:0000313" key="3">
    <source>
        <dbReference type="EMBL" id="CCQ35114.1"/>
    </source>
</evidence>
<evidence type="ECO:0000313" key="6">
    <source>
        <dbReference type="Proteomes" id="UP000015381"/>
    </source>
</evidence>
<reference evidence="4 5" key="2">
    <citation type="journal article" date="2013" name="PLoS ONE">
        <title>INDIGO - INtegrated Data Warehouse of MIcrobial GenOmes with Examples from the Red Sea Extremophiles.</title>
        <authorList>
            <person name="Alam I."/>
            <person name="Antunes A."/>
            <person name="Kamau A.A."/>
            <person name="Ba Alawi W."/>
            <person name="Kalkatawi M."/>
            <person name="Stingl U."/>
            <person name="Bajic V.B."/>
        </authorList>
    </citation>
    <scope>NUCLEOTIDE SEQUENCE [LARGE SCALE GENOMIC DNA]</scope>
    <source>
        <strain evidence="4 5">SARL4B</strain>
    </source>
</reference>
<feature type="compositionally biased region" description="Acidic residues" evidence="1">
    <location>
        <begin position="962"/>
        <end position="974"/>
    </location>
</feature>
<geneLocation type="plasmid" evidence="3 6">
    <name>pHTIA</name>
</geneLocation>
<feature type="region of interest" description="Disordered" evidence="1">
    <location>
        <begin position="131"/>
        <end position="192"/>
    </location>
</feature>
<name>S6CVF8_9EURY</name>
<dbReference type="HOGENOM" id="CLU_004880_1_0_2"/>
<reference evidence="4 5" key="1">
    <citation type="journal article" date="2011" name="J. Bacteriol.">
        <title>Genome sequence of Halorhabdus tiamatea, the first archaeon isolated from a deep-sea anoxic brine lake.</title>
        <authorList>
            <person name="Antunes A."/>
            <person name="Alam I."/>
            <person name="Bajic V.B."/>
            <person name="Stingl U."/>
        </authorList>
    </citation>
    <scope>NUCLEOTIDE SEQUENCE [LARGE SCALE GENOMIC DNA]</scope>
    <source>
        <strain evidence="4 5">SARL4B</strain>
    </source>
</reference>
<keyword evidence="3" id="KW-0067">ATP-binding</keyword>
<reference evidence="3 6" key="3">
    <citation type="journal article" date="2014" name="Environ. Microbiol.">
        <title>Halorhabdus tiamatea: proteogenomics and glycosidase activity measurements identify the first cultivated euryarchaeon from a deep-sea anoxic brine lake as potential polysaccharide degrader.</title>
        <authorList>
            <person name="Werner J."/>
            <person name="Ferrer M."/>
            <person name="Michel G."/>
            <person name="Mann A.J."/>
            <person name="Huang S."/>
            <person name="Juarez S."/>
            <person name="Ciordia S."/>
            <person name="Albar J.P."/>
            <person name="Alcaide M."/>
            <person name="La Cono V."/>
            <person name="Yakimov M.M."/>
            <person name="Antunes A."/>
            <person name="Taborda M."/>
            <person name="Da Costa M.S."/>
            <person name="Amann R.I."/>
            <person name="Gloeckner F.O."/>
            <person name="Golyshina O.V."/>
            <person name="Golyshin P.N."/>
            <person name="Teeling H."/>
        </authorList>
    </citation>
    <scope>NUCLEOTIDE SEQUENCE [LARGE SCALE GENOMIC DNA]</scope>
    <source>
        <strain evidence="6">SARL4B</strain>
        <strain evidence="3">Type strain: SARL4B</strain>
        <plasmid evidence="3">pHTIA</plasmid>
    </source>
</reference>
<dbReference type="Pfam" id="PF00271">
    <property type="entry name" value="Helicase_C"/>
    <property type="match status" value="1"/>
</dbReference>
<dbReference type="InterPro" id="IPR001650">
    <property type="entry name" value="Helicase_C-like"/>
</dbReference>
<feature type="compositionally biased region" description="Basic and acidic residues" evidence="1">
    <location>
        <begin position="131"/>
        <end position="144"/>
    </location>
</feature>
<dbReference type="EMBL" id="AFNT02000013">
    <property type="protein sequence ID" value="ERJ06499.1"/>
    <property type="molecule type" value="Genomic_DNA"/>
</dbReference>
<dbReference type="OrthoDB" id="114689at2157"/>
<keyword evidence="3" id="KW-0378">Hydrolase</keyword>
<feature type="compositionally biased region" description="Acidic residues" evidence="1">
    <location>
        <begin position="182"/>
        <end position="192"/>
    </location>
</feature>
<evidence type="ECO:0000259" key="2">
    <source>
        <dbReference type="PROSITE" id="PS51194"/>
    </source>
</evidence>
<dbReference type="GO" id="GO:0004386">
    <property type="term" value="F:helicase activity"/>
    <property type="evidence" value="ECO:0007669"/>
    <property type="project" value="UniProtKB-KW"/>
</dbReference>
<keyword evidence="6" id="KW-1185">Reference proteome</keyword>
<dbReference type="Gene3D" id="3.40.50.300">
    <property type="entry name" value="P-loop containing nucleotide triphosphate hydrolases"/>
    <property type="match status" value="1"/>
</dbReference>
<feature type="compositionally biased region" description="Basic and acidic residues" evidence="1">
    <location>
        <begin position="1"/>
        <end position="21"/>
    </location>
</feature>
<dbReference type="PATRIC" id="fig|1033806.12.peg.3006"/>
<dbReference type="PROSITE" id="PS51194">
    <property type="entry name" value="HELICASE_CTER"/>
    <property type="match status" value="1"/>
</dbReference>
<dbReference type="EMBL" id="HF571521">
    <property type="protein sequence ID" value="CCQ35114.1"/>
    <property type="molecule type" value="Genomic_DNA"/>
</dbReference>
<dbReference type="Proteomes" id="UP000015381">
    <property type="component" value="Plasmid pHTIA"/>
</dbReference>
<evidence type="ECO:0000256" key="1">
    <source>
        <dbReference type="SAM" id="MobiDB-lite"/>
    </source>
</evidence>
<feature type="domain" description="Helicase C-terminal" evidence="2">
    <location>
        <begin position="982"/>
        <end position="1148"/>
    </location>
</feature>
<keyword evidence="3" id="KW-0614">Plasmid</keyword>
<dbReference type="eggNOG" id="arCOG03948">
    <property type="taxonomic scope" value="Archaea"/>
</dbReference>
<accession>S6CVF8</accession>
<protein>
    <submittedName>
        <fullName evidence="3">Putative helicase family protein</fullName>
    </submittedName>
</protein>
<feature type="region of interest" description="Disordered" evidence="1">
    <location>
        <begin position="949"/>
        <end position="974"/>
    </location>
</feature>
<keyword evidence="3" id="KW-0347">Helicase</keyword>
<evidence type="ECO:0000313" key="5">
    <source>
        <dbReference type="Proteomes" id="UP000003861"/>
    </source>
</evidence>
<gene>
    <name evidence="4" type="ORF">HLRTI_001386</name>
    <name evidence="3" type="ORF">HTIA_p3012</name>
</gene>
<dbReference type="SUPFAM" id="SSF52540">
    <property type="entry name" value="P-loop containing nucleoside triphosphate hydrolases"/>
    <property type="match status" value="2"/>
</dbReference>
<dbReference type="InterPro" id="IPR027417">
    <property type="entry name" value="P-loop_NTPase"/>
</dbReference>
<feature type="compositionally biased region" description="Basic and acidic residues" evidence="1">
    <location>
        <begin position="172"/>
        <end position="181"/>
    </location>
</feature>
<evidence type="ECO:0000313" key="4">
    <source>
        <dbReference type="EMBL" id="ERJ06499.1"/>
    </source>
</evidence>
<keyword evidence="3" id="KW-0547">Nucleotide-binding</keyword>
<sequence>MPAGRRDIPPESDPRYVRPPDEAYELDEDPTFRQHQAVNDVITRRLVRRLTGRGPNEQTHYGSKPSRQYFAGVLASQYKYREALAQDEAFQDIAEDVAPFRIGVTFRVPTNIDDDATVELTPSANVYYRRFPEVDEQRERGGERHLHRTPTYERGGPQSSRHQPDVPQEATDGGRELRSDGGDEESADEEEEAVVDLLPVYERIELDLVEHCGDELALTGSDLRSLADESRPKVVSLSSAFAAAEETVRDDPLTFRELPNDTSEREGREIPERLLEDESAFRGWIDETYSSDVVDPLWEGDLRVQVREESRDEGENRFVIEATLVNTHGADYPDADDYEYKMWRAFLFDVGIDASVDGPDITPFQLDEIRDEYQYDGRMYAVGENCAAEPIYPAEERNPLADPDPVGVRTVTLPVYEQSKYLPREPIPLQFDVLADNASLSEEDLPAHVLEDLPEQVNGTDEIDLDDLLLILQNEMERAEGHYLDVGDEVLSDKSDEAERRFEEAISSFRDERRRFEQGRKLIRDDDRVREAFTLLNETFIEMGDFPGWRLFQLVFIVMSIPDIVAQADPDREVTNRLDTADVIYYPTGGGKTEAYLGLVTFTAFHDRLRGKEYGTTALTKFPLRFLSLEQLQRAAEVLGHAELVRREDGLEGDPFSVGYFVGKDNVPNKLMDERRYDRVDRIQEAKDDPPEDQDHEFLILSECPFCGNESVEIDGDHERARVDHVCTHSECPWVKLHDGEEPLPVYVTDREVYRHAPTFVVSTIDKISIVGMQRRFRTLLGHIEARCPHHGFTGEEDCLVDDYDYPSKHTCDNEDLVEVDSVDPPSLIIQDELHLLREEFGSFDSHYETLLQTLAEEFGDGWQMKVVAATATIKGAERQVEALYRREHNTFPAQGPRLKQSFYAYAHPRKVGRNMIGGIPRNVSRTFAINRIHEEQARIVQEFQENPAELDGAIADRDPNEGEYDYDELDFSPGEDERKDELIDVLDDYEVQVSYHYAKDNTQLMKRSVRTMINRNLATADGNYHTLRPVLMTGETPLSLVRTYKDEIEADREDREEPIHVVIATSMISHGIDIERFNFIAFHGTPRSTAEYIQSYSRVGREHPGSVYMSFHPMQVKDQSHYHQFHHHHEYEDLLVEATPLERWAKYGIEQTFSGLFCALFLQLFDGEYGGELSERLYDWEGLQEAIHRDEIDVDRQRVENLLARAYDVHDASPSDADAASIYSERLEKMFDDLWPALIDAEPDDDNTFLPHVFGTLTDENDEALVGAREPMTNLRDIDEQIPIEPDTNTAKAINLFTNQ</sequence>
<dbReference type="CDD" id="cd18785">
    <property type="entry name" value="SF2_C"/>
    <property type="match status" value="1"/>
</dbReference>
<dbReference type="Proteomes" id="UP000003861">
    <property type="component" value="Unassembled WGS sequence"/>
</dbReference>
<organism evidence="3 6">
    <name type="scientific">Halorhabdus tiamatea SARL4B</name>
    <dbReference type="NCBI Taxonomy" id="1033806"/>
    <lineage>
        <taxon>Archaea</taxon>
        <taxon>Methanobacteriati</taxon>
        <taxon>Methanobacteriota</taxon>
        <taxon>Stenosarchaea group</taxon>
        <taxon>Halobacteria</taxon>
        <taxon>Halobacteriales</taxon>
        <taxon>Haloarculaceae</taxon>
        <taxon>Halorhabdus</taxon>
    </lineage>
</organism>
<proteinExistence type="predicted"/>
<feature type="region of interest" description="Disordered" evidence="1">
    <location>
        <begin position="1"/>
        <end position="29"/>
    </location>
</feature>
<dbReference type="KEGG" id="hti:HTIA_p3012"/>